<dbReference type="EMBL" id="BMLQ01000004">
    <property type="protein sequence ID" value="GGO44614.1"/>
    <property type="molecule type" value="Genomic_DNA"/>
</dbReference>
<evidence type="ECO:0000313" key="6">
    <source>
        <dbReference type="Proteomes" id="UP000642509"/>
    </source>
</evidence>
<accession>A0ABQ2LY21</accession>
<dbReference type="PANTHER" id="PTHR38011">
    <property type="entry name" value="DIHYDROFOLATE REDUCTASE FAMILY PROTEIN (AFU_ORTHOLOGUE AFUA_8G06820)"/>
    <property type="match status" value="1"/>
</dbReference>
<comment type="pathway">
    <text evidence="1">Cofactor biosynthesis; riboflavin biosynthesis.</text>
</comment>
<dbReference type="Gene3D" id="3.40.430.10">
    <property type="entry name" value="Dihydrofolate Reductase, subunit A"/>
    <property type="match status" value="1"/>
</dbReference>
<evidence type="ECO:0000256" key="1">
    <source>
        <dbReference type="ARBA" id="ARBA00005104"/>
    </source>
</evidence>
<dbReference type="Proteomes" id="UP000642509">
    <property type="component" value="Unassembled WGS sequence"/>
</dbReference>
<name>A0ABQ2LY21_9MICC</name>
<evidence type="ECO:0000256" key="3">
    <source>
        <dbReference type="ARBA" id="ARBA00023002"/>
    </source>
</evidence>
<sequence length="265" mass="27506">MRALVHPYASGLASPMLTADLTDDDLVAFYAPPGQDQRRGDLSRDGLWVRFNFVSSADGAATVHGRSDGLGTPADQRLFALLRRPADVILVGAGTVRAEGYGGDLVSAEDRAWREARGLPSHPAVALVSGSLELDPESTFFTTAPVRPLLLTTTGADAGRRAALGEVADVVDCGTDQAEPARIRAVLAERGHRLVHSEGGPTLLGAFTAAGLADELCLSLSPLLAGGAGGRIIGDADLASPSGMDLVGLLEEDGALFLRYRVTAP</sequence>
<dbReference type="InterPro" id="IPR050765">
    <property type="entry name" value="Riboflavin_Biosynth_HTPR"/>
</dbReference>
<feature type="domain" description="Bacterial bifunctional deaminase-reductase C-terminal" evidence="4">
    <location>
        <begin position="48"/>
        <end position="239"/>
    </location>
</feature>
<dbReference type="Pfam" id="PF01872">
    <property type="entry name" value="RibD_C"/>
    <property type="match status" value="1"/>
</dbReference>
<evidence type="ECO:0000313" key="5">
    <source>
        <dbReference type="EMBL" id="GGO44614.1"/>
    </source>
</evidence>
<dbReference type="InterPro" id="IPR024072">
    <property type="entry name" value="DHFR-like_dom_sf"/>
</dbReference>
<dbReference type="InterPro" id="IPR002734">
    <property type="entry name" value="RibDG_C"/>
</dbReference>
<evidence type="ECO:0000259" key="4">
    <source>
        <dbReference type="Pfam" id="PF01872"/>
    </source>
</evidence>
<keyword evidence="3" id="KW-0560">Oxidoreductase</keyword>
<organism evidence="5 6">
    <name type="scientific">Citricoccus zhacaiensis</name>
    <dbReference type="NCBI Taxonomy" id="489142"/>
    <lineage>
        <taxon>Bacteria</taxon>
        <taxon>Bacillati</taxon>
        <taxon>Actinomycetota</taxon>
        <taxon>Actinomycetes</taxon>
        <taxon>Micrococcales</taxon>
        <taxon>Micrococcaceae</taxon>
        <taxon>Citricoccus</taxon>
    </lineage>
</organism>
<dbReference type="SUPFAM" id="SSF53597">
    <property type="entry name" value="Dihydrofolate reductase-like"/>
    <property type="match status" value="1"/>
</dbReference>
<dbReference type="PANTHER" id="PTHR38011:SF7">
    <property type="entry name" value="2,5-DIAMINO-6-RIBOSYLAMINO-4(3H)-PYRIMIDINONE 5'-PHOSPHATE REDUCTASE"/>
    <property type="match status" value="1"/>
</dbReference>
<gene>
    <name evidence="5" type="ORF">GCM10010977_15410</name>
</gene>
<keyword evidence="6" id="KW-1185">Reference proteome</keyword>
<comment type="caution">
    <text evidence="5">The sequence shown here is derived from an EMBL/GenBank/DDBJ whole genome shotgun (WGS) entry which is preliminary data.</text>
</comment>
<proteinExistence type="predicted"/>
<protein>
    <recommendedName>
        <fullName evidence="4">Bacterial bifunctional deaminase-reductase C-terminal domain-containing protein</fullName>
    </recommendedName>
</protein>
<evidence type="ECO:0000256" key="2">
    <source>
        <dbReference type="ARBA" id="ARBA00022857"/>
    </source>
</evidence>
<reference evidence="6" key="1">
    <citation type="journal article" date="2019" name="Int. J. Syst. Evol. Microbiol.">
        <title>The Global Catalogue of Microorganisms (GCM) 10K type strain sequencing project: providing services to taxonomists for standard genome sequencing and annotation.</title>
        <authorList>
            <consortium name="The Broad Institute Genomics Platform"/>
            <consortium name="The Broad Institute Genome Sequencing Center for Infectious Disease"/>
            <person name="Wu L."/>
            <person name="Ma J."/>
        </authorList>
    </citation>
    <scope>NUCLEOTIDE SEQUENCE [LARGE SCALE GENOMIC DNA]</scope>
    <source>
        <strain evidence="6">CGMCC 1.7064</strain>
    </source>
</reference>
<keyword evidence="2" id="KW-0521">NADP</keyword>
<dbReference type="RefSeq" id="WP_229672400.1">
    <property type="nucleotide sequence ID" value="NZ_BAAAOU010000005.1"/>
</dbReference>